<dbReference type="AlphaFoldDB" id="A0A2G5VQ53"/>
<dbReference type="Gene3D" id="1.10.10.10">
    <property type="entry name" value="Winged helix-like DNA-binding domain superfamily/Winged helix DNA-binding domain"/>
    <property type="match status" value="1"/>
</dbReference>
<sequence length="176" mass="20472">MRSGSTLSDYEKGQIDARKLQGYSNKKIAKDIGRSHTIVNSYINDPIGYGTRKSPGRPELLTRRDKRMIIRNASNAVTTCRKIKATLNLGVSEETVRRVITKSKFMKYRKMKKVPHLTNQHRLNRVEFARKNTRIDWRKVRLKLNKQLNKHRNPESGIIFPESGIRNNFLGIRNPE</sequence>
<evidence type="ECO:0008006" key="6">
    <source>
        <dbReference type="Google" id="ProtNLM"/>
    </source>
</evidence>
<dbReference type="InterPro" id="IPR036388">
    <property type="entry name" value="WH-like_DNA-bd_sf"/>
</dbReference>
<comment type="caution">
    <text evidence="4">The sequence shown here is derived from an EMBL/GenBank/DDBJ whole genome shotgun (WGS) entry which is preliminary data.</text>
</comment>
<dbReference type="InterPro" id="IPR048703">
    <property type="entry name" value="Tnp_Tc3-like_HTH"/>
</dbReference>
<dbReference type="Pfam" id="PF11427">
    <property type="entry name" value="HTH_Tnp_Tc3_1"/>
    <property type="match status" value="1"/>
</dbReference>
<evidence type="ECO:0000259" key="2">
    <source>
        <dbReference type="Pfam" id="PF11427"/>
    </source>
</evidence>
<organism evidence="4 5">
    <name type="scientific">Caenorhabditis nigoni</name>
    <dbReference type="NCBI Taxonomy" id="1611254"/>
    <lineage>
        <taxon>Eukaryota</taxon>
        <taxon>Metazoa</taxon>
        <taxon>Ecdysozoa</taxon>
        <taxon>Nematoda</taxon>
        <taxon>Chromadorea</taxon>
        <taxon>Rhabditida</taxon>
        <taxon>Rhabditina</taxon>
        <taxon>Rhabditomorpha</taxon>
        <taxon>Rhabditoidea</taxon>
        <taxon>Rhabditidae</taxon>
        <taxon>Peloderinae</taxon>
        <taxon>Caenorhabditis</taxon>
    </lineage>
</organism>
<comment type="subcellular location">
    <subcellularLocation>
        <location evidence="1">Nucleus</location>
    </subcellularLocation>
</comment>
<accession>A0A2G5VQ53</accession>
<dbReference type="SUPFAM" id="SSF46689">
    <property type="entry name" value="Homeodomain-like"/>
    <property type="match status" value="1"/>
</dbReference>
<proteinExistence type="predicted"/>
<dbReference type="InterPro" id="IPR009057">
    <property type="entry name" value="Homeodomain-like_sf"/>
</dbReference>
<keyword evidence="5" id="KW-1185">Reference proteome</keyword>
<dbReference type="EMBL" id="PDUG01000001">
    <property type="protein sequence ID" value="PIC53810.1"/>
    <property type="molecule type" value="Genomic_DNA"/>
</dbReference>
<dbReference type="Proteomes" id="UP000230233">
    <property type="component" value="Chromosome I"/>
</dbReference>
<dbReference type="GO" id="GO:0003677">
    <property type="term" value="F:DNA binding"/>
    <property type="evidence" value="ECO:0007669"/>
    <property type="project" value="InterPro"/>
</dbReference>
<feature type="domain" description="Tc3 transposase DNA binding" evidence="2">
    <location>
        <begin position="4"/>
        <end position="51"/>
    </location>
</feature>
<dbReference type="GO" id="GO:0005634">
    <property type="term" value="C:nucleus"/>
    <property type="evidence" value="ECO:0007669"/>
    <property type="project" value="UniProtKB-SubCell"/>
</dbReference>
<feature type="domain" description="Transposable element Tc3 transposase-like DNA-binding HTH" evidence="3">
    <location>
        <begin position="64"/>
        <end position="103"/>
    </location>
</feature>
<name>A0A2G5VQ53_9PELO</name>
<evidence type="ECO:0000313" key="5">
    <source>
        <dbReference type="Proteomes" id="UP000230233"/>
    </source>
</evidence>
<evidence type="ECO:0000256" key="1">
    <source>
        <dbReference type="ARBA" id="ARBA00004123"/>
    </source>
</evidence>
<evidence type="ECO:0000313" key="4">
    <source>
        <dbReference type="EMBL" id="PIC53810.1"/>
    </source>
</evidence>
<protein>
    <recommendedName>
        <fullName evidence="6">Tc3 transposase DNA binding domain-containing protein</fullName>
    </recommendedName>
</protein>
<reference evidence="5" key="1">
    <citation type="submission" date="2017-10" db="EMBL/GenBank/DDBJ databases">
        <title>Rapid genome shrinkage in a self-fertile nematode reveals novel sperm competition proteins.</title>
        <authorList>
            <person name="Yin D."/>
            <person name="Schwarz E.M."/>
            <person name="Thomas C.G."/>
            <person name="Felde R.L."/>
            <person name="Korf I.F."/>
            <person name="Cutter A.D."/>
            <person name="Schartner C.M."/>
            <person name="Ralston E.J."/>
            <person name="Meyer B.J."/>
            <person name="Haag E.S."/>
        </authorList>
    </citation>
    <scope>NUCLEOTIDE SEQUENCE [LARGE SCALE GENOMIC DNA]</scope>
    <source>
        <strain evidence="5">JU1422</strain>
    </source>
</reference>
<dbReference type="Gene3D" id="1.10.10.60">
    <property type="entry name" value="Homeodomain-like"/>
    <property type="match status" value="1"/>
</dbReference>
<dbReference type="Pfam" id="PF21517">
    <property type="entry name" value="HTH_Tnp_Tc3_2_like"/>
    <property type="match status" value="1"/>
</dbReference>
<gene>
    <name evidence="4" type="primary">Cnig_chr_I.g3351</name>
    <name evidence="4" type="ORF">B9Z55_003351</name>
</gene>
<dbReference type="OrthoDB" id="5829636at2759"/>
<dbReference type="STRING" id="1611254.A0A2G5VQ53"/>
<evidence type="ECO:0000259" key="3">
    <source>
        <dbReference type="Pfam" id="PF21517"/>
    </source>
</evidence>
<dbReference type="InterPro" id="IPR025898">
    <property type="entry name" value="Tc3_transposase_DNA-bd_dom"/>
</dbReference>